<comment type="caution">
    <text evidence="2">The sequence shown here is derived from an EMBL/GenBank/DDBJ whole genome shotgun (WGS) entry which is preliminary data.</text>
</comment>
<organism evidence="2 3">
    <name type="scientific">Candidatus Hakubella thermalkaliphila</name>
    <dbReference type="NCBI Taxonomy" id="2754717"/>
    <lineage>
        <taxon>Bacteria</taxon>
        <taxon>Bacillati</taxon>
        <taxon>Actinomycetota</taxon>
        <taxon>Actinomycetota incertae sedis</taxon>
        <taxon>Candidatus Hakubellales</taxon>
        <taxon>Candidatus Hakubellaceae</taxon>
        <taxon>Candidatus Hakubella</taxon>
    </lineage>
</organism>
<gene>
    <name evidence="2" type="ORF">HKBW3S43_01913</name>
</gene>
<dbReference type="PANTHER" id="PTHR43685:SF3">
    <property type="entry name" value="SLR2126 PROTEIN"/>
    <property type="match status" value="1"/>
</dbReference>
<evidence type="ECO:0000259" key="1">
    <source>
        <dbReference type="Pfam" id="PF00535"/>
    </source>
</evidence>
<dbReference type="InterPro" id="IPR001173">
    <property type="entry name" value="Glyco_trans_2-like"/>
</dbReference>
<dbReference type="Proteomes" id="UP000576480">
    <property type="component" value="Unassembled WGS sequence"/>
</dbReference>
<protein>
    <submittedName>
        <fullName evidence="2">Heptose III glucuronosyltransferase</fullName>
    </submittedName>
</protein>
<dbReference type="PANTHER" id="PTHR43685">
    <property type="entry name" value="GLYCOSYLTRANSFERASE"/>
    <property type="match status" value="1"/>
</dbReference>
<dbReference type="CDD" id="cd00761">
    <property type="entry name" value="Glyco_tranf_GTA_type"/>
    <property type="match status" value="1"/>
</dbReference>
<accession>A0A6V8PYG3</accession>
<feature type="domain" description="Glycosyltransferase 2-like" evidence="1">
    <location>
        <begin position="17"/>
        <end position="116"/>
    </location>
</feature>
<reference evidence="2 3" key="1">
    <citation type="journal article" date="2020" name="Front. Microbiol.">
        <title>Single-cell genomics of novel Actinobacteria with the Wood-Ljungdahl pathway discovered in a serpentinizing system.</title>
        <authorList>
            <person name="Merino N."/>
            <person name="Kawai M."/>
            <person name="Boyd E.S."/>
            <person name="Colman D.R."/>
            <person name="McGlynn S.E."/>
            <person name="Nealson K.H."/>
            <person name="Kurokawa K."/>
            <person name="Hongoh Y."/>
        </authorList>
    </citation>
    <scope>NUCLEOTIDE SEQUENCE [LARGE SCALE GENOMIC DNA]</scope>
    <source>
        <strain evidence="2 3">S43</strain>
    </source>
</reference>
<dbReference type="SUPFAM" id="SSF53448">
    <property type="entry name" value="Nucleotide-diphospho-sugar transferases"/>
    <property type="match status" value="1"/>
</dbReference>
<dbReference type="Gene3D" id="3.90.550.10">
    <property type="entry name" value="Spore Coat Polysaccharide Biosynthesis Protein SpsA, Chain A"/>
    <property type="match status" value="1"/>
</dbReference>
<sequence length="179" mass="19782">MTSSLTGKKSFMNKRISVIIPNYNGSSTIGRCLEAAFSSEYDNFEVIVTDDCSTDNSAEIIKGFPCKFIFLDKHYGASRARNTGAKNSSGEILFFIDADCLLQKNTLAAVNRAFSEYYNETSMLPSPPHPPLNKGGQGGVVIGGTYTAIPYDKDFFTTFQSIFINYSETKKEPPDYIQT</sequence>
<dbReference type="InterPro" id="IPR050834">
    <property type="entry name" value="Glycosyltransf_2"/>
</dbReference>
<name>A0A6V8PYG3_9ACTN</name>
<dbReference type="GO" id="GO:0016740">
    <property type="term" value="F:transferase activity"/>
    <property type="evidence" value="ECO:0007669"/>
    <property type="project" value="UniProtKB-KW"/>
</dbReference>
<dbReference type="InterPro" id="IPR029044">
    <property type="entry name" value="Nucleotide-diphossugar_trans"/>
</dbReference>
<evidence type="ECO:0000313" key="3">
    <source>
        <dbReference type="Proteomes" id="UP000576480"/>
    </source>
</evidence>
<proteinExistence type="predicted"/>
<dbReference type="AlphaFoldDB" id="A0A6V8PYG3"/>
<evidence type="ECO:0000313" key="2">
    <source>
        <dbReference type="EMBL" id="GFP36126.1"/>
    </source>
</evidence>
<keyword evidence="2" id="KW-0808">Transferase</keyword>
<feature type="non-terminal residue" evidence="2">
    <location>
        <position position="179"/>
    </location>
</feature>
<dbReference type="Pfam" id="PF00535">
    <property type="entry name" value="Glycos_transf_2"/>
    <property type="match status" value="1"/>
</dbReference>
<dbReference type="EMBL" id="BLSB01000420">
    <property type="protein sequence ID" value="GFP36126.1"/>
    <property type="molecule type" value="Genomic_DNA"/>
</dbReference>